<dbReference type="PANTHER" id="PTHR35936:SF17">
    <property type="entry name" value="ARGININE-BINDING EXTRACELLULAR PROTEIN ARTP"/>
    <property type="match status" value="1"/>
</dbReference>
<accession>A0A845BQU6</accession>
<proteinExistence type="predicted"/>
<dbReference type="PANTHER" id="PTHR35936">
    <property type="entry name" value="MEMBRANE-BOUND LYTIC MUREIN TRANSGLYCOSYLASE F"/>
    <property type="match status" value="1"/>
</dbReference>
<dbReference type="Proteomes" id="UP000467214">
    <property type="component" value="Unassembled WGS sequence"/>
</dbReference>
<protein>
    <submittedName>
        <fullName evidence="4">Transporter substrate-binding domain-containing protein</fullName>
    </submittedName>
</protein>
<dbReference type="InterPro" id="IPR001638">
    <property type="entry name" value="Solute-binding_3/MltF_N"/>
</dbReference>
<organism evidence="4 5">
    <name type="scientific">Craterilacuibacter sinensis</name>
    <dbReference type="NCBI Taxonomy" id="2686017"/>
    <lineage>
        <taxon>Bacteria</taxon>
        <taxon>Pseudomonadati</taxon>
        <taxon>Pseudomonadota</taxon>
        <taxon>Betaproteobacteria</taxon>
        <taxon>Neisseriales</taxon>
        <taxon>Neisseriaceae</taxon>
        <taxon>Craterilacuibacter</taxon>
    </lineage>
</organism>
<dbReference type="SUPFAM" id="SSF53850">
    <property type="entry name" value="Periplasmic binding protein-like II"/>
    <property type="match status" value="1"/>
</dbReference>
<comment type="caution">
    <text evidence="4">The sequence shown here is derived from an EMBL/GenBank/DDBJ whole genome shotgun (WGS) entry which is preliminary data.</text>
</comment>
<evidence type="ECO:0000256" key="1">
    <source>
        <dbReference type="ARBA" id="ARBA00022729"/>
    </source>
</evidence>
<evidence type="ECO:0000259" key="3">
    <source>
        <dbReference type="SMART" id="SM00062"/>
    </source>
</evidence>
<reference evidence="4 5" key="1">
    <citation type="submission" date="2019-12" db="EMBL/GenBank/DDBJ databases">
        <title>Neisseriaceae gen. nov. sp. Genome sequencing and assembly.</title>
        <authorList>
            <person name="Liu Z."/>
            <person name="Li A."/>
        </authorList>
    </citation>
    <scope>NUCLEOTIDE SEQUENCE [LARGE SCALE GENOMIC DNA]</scope>
    <source>
        <strain evidence="4 5">B2N2-7</strain>
    </source>
</reference>
<evidence type="ECO:0000256" key="2">
    <source>
        <dbReference type="SAM" id="SignalP"/>
    </source>
</evidence>
<dbReference type="RefSeq" id="WP_160797322.1">
    <property type="nucleotide sequence ID" value="NZ_WSSB01000010.1"/>
</dbReference>
<dbReference type="Gene3D" id="3.40.190.10">
    <property type="entry name" value="Periplasmic binding protein-like II"/>
    <property type="match status" value="2"/>
</dbReference>
<feature type="chain" id="PRO_5032327512" evidence="2">
    <location>
        <begin position="25"/>
        <end position="258"/>
    </location>
</feature>
<feature type="domain" description="Solute-binding protein family 3/N-terminal" evidence="3">
    <location>
        <begin position="27"/>
        <end position="254"/>
    </location>
</feature>
<evidence type="ECO:0000313" key="5">
    <source>
        <dbReference type="Proteomes" id="UP000467214"/>
    </source>
</evidence>
<keyword evidence="5" id="KW-1185">Reference proteome</keyword>
<keyword evidence="1 2" id="KW-0732">Signal</keyword>
<dbReference type="EMBL" id="WSSB01000010">
    <property type="protein sequence ID" value="MXR37614.1"/>
    <property type="molecule type" value="Genomic_DNA"/>
</dbReference>
<dbReference type="Pfam" id="PF00497">
    <property type="entry name" value="SBP_bac_3"/>
    <property type="match status" value="1"/>
</dbReference>
<dbReference type="AlphaFoldDB" id="A0A845BQU6"/>
<gene>
    <name evidence="4" type="ORF">GQF02_11555</name>
</gene>
<name>A0A845BQU6_9NEIS</name>
<feature type="signal peptide" evidence="2">
    <location>
        <begin position="1"/>
        <end position="24"/>
    </location>
</feature>
<dbReference type="SMART" id="SM00062">
    <property type="entry name" value="PBPb"/>
    <property type="match status" value="1"/>
</dbReference>
<sequence>MKSRMLTLCCSLSLGLLVHGNAMAGTPLKIGLAAEPYPPFSTKNSSGQWSGFEVDVLNQLCREMKTQCQITEVAWDGLIPSLQSKKIDVIFNSMSITPERQKVISFSKPYYYTDSMFVGRKGSKLDPSPAGMRGKTLGVQSSTVNANYAMKRYAQSASIKYYNTQDELNADMAAGRIDAMLLDALAASDFLASKDGSALESKGLATRDPMFGPGVGAGLRKQDTALKQQFDAAIDKLIKSGNYDVIQKKYFKISILPK</sequence>
<evidence type="ECO:0000313" key="4">
    <source>
        <dbReference type="EMBL" id="MXR37614.1"/>
    </source>
</evidence>